<gene>
    <name evidence="1" type="ORF">JI751_20285</name>
</gene>
<name>A0ABS1LE59_9ACTN</name>
<reference evidence="1 2" key="1">
    <citation type="submission" date="2021-01" db="EMBL/GenBank/DDBJ databases">
        <title>Genome seq and assembly of Nocardiodes sp. G10.</title>
        <authorList>
            <person name="Chhetri G."/>
        </authorList>
    </citation>
    <scope>NUCLEOTIDE SEQUENCE [LARGE SCALE GENOMIC DNA]</scope>
    <source>
        <strain evidence="1 2">G10</strain>
    </source>
</reference>
<evidence type="ECO:0000313" key="1">
    <source>
        <dbReference type="EMBL" id="MBL0749969.1"/>
    </source>
</evidence>
<proteinExistence type="predicted"/>
<evidence type="ECO:0000313" key="2">
    <source>
        <dbReference type="Proteomes" id="UP000636918"/>
    </source>
</evidence>
<sequence>MDAAPRSFDELPTDPAYGVPVPFAAGTEAGATIGALDKRRVTQCALSRVCGVCGATLGRPLAFVGPRRELDRLSFHFPPTHVDCAESLLEAYADVVDPVLGQVAPPGEWVVVTAASFEFVRPGRDDVDRRPVFRPNGPALAGIA</sequence>
<keyword evidence="2" id="KW-1185">Reference proteome</keyword>
<accession>A0ABS1LE59</accession>
<dbReference type="RefSeq" id="WP_201940643.1">
    <property type="nucleotide sequence ID" value="NZ_JAERSG010000008.1"/>
</dbReference>
<dbReference type="EMBL" id="JAERSG010000008">
    <property type="protein sequence ID" value="MBL0749969.1"/>
    <property type="molecule type" value="Genomic_DNA"/>
</dbReference>
<comment type="caution">
    <text evidence="1">The sequence shown here is derived from an EMBL/GenBank/DDBJ whole genome shotgun (WGS) entry which is preliminary data.</text>
</comment>
<dbReference type="Proteomes" id="UP000636918">
    <property type="component" value="Unassembled WGS sequence"/>
</dbReference>
<organism evidence="1 2">
    <name type="scientific">Nocardioides baculatus</name>
    <dbReference type="NCBI Taxonomy" id="2801337"/>
    <lineage>
        <taxon>Bacteria</taxon>
        <taxon>Bacillati</taxon>
        <taxon>Actinomycetota</taxon>
        <taxon>Actinomycetes</taxon>
        <taxon>Propionibacteriales</taxon>
        <taxon>Nocardioidaceae</taxon>
        <taxon>Nocardioides</taxon>
    </lineage>
</organism>
<protein>
    <submittedName>
        <fullName evidence="1">Uncharacterized protein</fullName>
    </submittedName>
</protein>